<sequence length="114" mass="12662">MDCWPEHHSQTHLEVLRIHMQLLAVQLAQLRKGLLDVIQVLHGVPKRSQHLLTMGKDLGVVEDGAGRETQGFTTAFLHIDLGPQAGNIMLLVRCPVHHGGESGSARHVSWVRNQ</sequence>
<protein>
    <submittedName>
        <fullName evidence="1">Uncharacterized protein</fullName>
    </submittedName>
</protein>
<dbReference type="Ensembl" id="ENSGAGT00000021185.1">
    <property type="protein sequence ID" value="ENSGAGP00000018582.1"/>
    <property type="gene ID" value="ENSGAGG00000013750.1"/>
</dbReference>
<dbReference type="Proteomes" id="UP000291020">
    <property type="component" value="Unassembled WGS sequence"/>
</dbReference>
<evidence type="ECO:0000313" key="2">
    <source>
        <dbReference type="Proteomes" id="UP000291020"/>
    </source>
</evidence>
<accession>A0A452HU58</accession>
<keyword evidence="2" id="KW-1185">Reference proteome</keyword>
<evidence type="ECO:0000313" key="1">
    <source>
        <dbReference type="Ensembl" id="ENSGAGP00000018582.1"/>
    </source>
</evidence>
<reference evidence="1" key="3">
    <citation type="submission" date="2025-09" db="UniProtKB">
        <authorList>
            <consortium name="Ensembl"/>
        </authorList>
    </citation>
    <scope>IDENTIFICATION</scope>
</reference>
<organism evidence="1 2">
    <name type="scientific">Gopherus agassizii</name>
    <name type="common">Agassiz's desert tortoise</name>
    <dbReference type="NCBI Taxonomy" id="38772"/>
    <lineage>
        <taxon>Eukaryota</taxon>
        <taxon>Metazoa</taxon>
        <taxon>Chordata</taxon>
        <taxon>Craniata</taxon>
        <taxon>Vertebrata</taxon>
        <taxon>Euteleostomi</taxon>
        <taxon>Archelosauria</taxon>
        <taxon>Testudinata</taxon>
        <taxon>Testudines</taxon>
        <taxon>Cryptodira</taxon>
        <taxon>Durocryptodira</taxon>
        <taxon>Testudinoidea</taxon>
        <taxon>Testudinidae</taxon>
        <taxon>Gopherus</taxon>
    </lineage>
</organism>
<reference evidence="1" key="2">
    <citation type="submission" date="2025-08" db="UniProtKB">
        <authorList>
            <consortium name="Ensembl"/>
        </authorList>
    </citation>
    <scope>IDENTIFICATION</scope>
</reference>
<reference evidence="2" key="1">
    <citation type="journal article" date="2017" name="PLoS ONE">
        <title>The Agassiz's desert tortoise genome provides a resource for the conservation of a threatened species.</title>
        <authorList>
            <person name="Tollis M."/>
            <person name="DeNardo D.F."/>
            <person name="Cornelius J.A."/>
            <person name="Dolby G.A."/>
            <person name="Edwards T."/>
            <person name="Henen B.T."/>
            <person name="Karl A.E."/>
            <person name="Murphy R.W."/>
            <person name="Kusumi K."/>
        </authorList>
    </citation>
    <scope>NUCLEOTIDE SEQUENCE [LARGE SCALE GENOMIC DNA]</scope>
</reference>
<dbReference type="AlphaFoldDB" id="A0A452HU58"/>
<proteinExistence type="predicted"/>
<name>A0A452HU58_9SAUR</name>